<dbReference type="AlphaFoldDB" id="A0A3N4PW25"/>
<dbReference type="GO" id="GO:0045004">
    <property type="term" value="P:DNA replication proofreading"/>
    <property type="evidence" value="ECO:0007669"/>
    <property type="project" value="TreeGrafter"/>
</dbReference>
<keyword evidence="2" id="KW-0269">Exonuclease</keyword>
<protein>
    <submittedName>
        <fullName evidence="2">3'-5' exonuclease</fullName>
    </submittedName>
</protein>
<dbReference type="Pfam" id="PF00929">
    <property type="entry name" value="RNase_T"/>
    <property type="match status" value="1"/>
</dbReference>
<dbReference type="OrthoDB" id="9791657at2"/>
<dbReference type="PANTHER" id="PTHR30231">
    <property type="entry name" value="DNA POLYMERASE III SUBUNIT EPSILON"/>
    <property type="match status" value="1"/>
</dbReference>
<dbReference type="EMBL" id="RPDH01000001">
    <property type="protein sequence ID" value="RPE12078.1"/>
    <property type="molecule type" value="Genomic_DNA"/>
</dbReference>
<dbReference type="InterPro" id="IPR036397">
    <property type="entry name" value="RNaseH_sf"/>
</dbReference>
<dbReference type="InterPro" id="IPR012337">
    <property type="entry name" value="RNaseH-like_sf"/>
</dbReference>
<dbReference type="InterPro" id="IPR013520">
    <property type="entry name" value="Ribonucl_H"/>
</dbReference>
<evidence type="ECO:0000259" key="1">
    <source>
        <dbReference type="SMART" id="SM00479"/>
    </source>
</evidence>
<dbReference type="SMART" id="SM00479">
    <property type="entry name" value="EXOIII"/>
    <property type="match status" value="1"/>
</dbReference>
<gene>
    <name evidence="2" type="ORF">EGT74_00530</name>
</gene>
<accession>A0A3N4PW25</accession>
<dbReference type="GO" id="GO:0003676">
    <property type="term" value="F:nucleic acid binding"/>
    <property type="evidence" value="ECO:0007669"/>
    <property type="project" value="InterPro"/>
</dbReference>
<comment type="caution">
    <text evidence="2">The sequence shown here is derived from an EMBL/GenBank/DDBJ whole genome shotgun (WGS) entry which is preliminary data.</text>
</comment>
<dbReference type="RefSeq" id="WP_123844492.1">
    <property type="nucleotide sequence ID" value="NZ_RPDH01000001.1"/>
</dbReference>
<evidence type="ECO:0000313" key="3">
    <source>
        <dbReference type="Proteomes" id="UP000278351"/>
    </source>
</evidence>
<dbReference type="CDD" id="cd06127">
    <property type="entry name" value="DEDDh"/>
    <property type="match status" value="1"/>
</dbReference>
<keyword evidence="2" id="KW-0540">Nuclease</keyword>
<dbReference type="Gene3D" id="3.30.420.10">
    <property type="entry name" value="Ribonuclease H-like superfamily/Ribonuclease H"/>
    <property type="match status" value="1"/>
</dbReference>
<sequence>MSALQLTRPLAFIDLETTGTNVATDRIIEIAIIKVMPDRSMNRKVKRINPGMPIPAATTAIHGITDDDVKDEPTFKQVANELRQFMEHCDIAGYNSNRFDIPMLVEEFLRADLAFDISDRRFVDVQKIFHLMEKRTLSAAYRFYCDKDLENAHSAEADAFATFEILEAQLIRYEAQLKPDVDALAVFTKEDDYVDFARRIVMQNGVEMFNFGKYKGRPVRDVLKVEPQYYDWMMKADFPLNTKQKLTEIYTNMMLKKL</sequence>
<dbReference type="InterPro" id="IPR046768">
    <property type="entry name" value="ExoX-like_C"/>
</dbReference>
<keyword evidence="3" id="KW-1185">Reference proteome</keyword>
<dbReference type="GO" id="GO:0008408">
    <property type="term" value="F:3'-5' exonuclease activity"/>
    <property type="evidence" value="ECO:0007669"/>
    <property type="project" value="TreeGrafter"/>
</dbReference>
<evidence type="ECO:0000313" key="2">
    <source>
        <dbReference type="EMBL" id="RPE12078.1"/>
    </source>
</evidence>
<dbReference type="PANTHER" id="PTHR30231:SF41">
    <property type="entry name" value="DNA POLYMERASE III SUBUNIT EPSILON"/>
    <property type="match status" value="1"/>
</dbReference>
<feature type="domain" description="Exonuclease" evidence="1">
    <location>
        <begin position="9"/>
        <end position="175"/>
    </location>
</feature>
<dbReference type="Proteomes" id="UP000278351">
    <property type="component" value="Unassembled WGS sequence"/>
</dbReference>
<dbReference type="Pfam" id="PF20600">
    <property type="entry name" value="ExoX-like_C"/>
    <property type="match status" value="1"/>
</dbReference>
<dbReference type="SUPFAM" id="SSF53098">
    <property type="entry name" value="Ribonuclease H-like"/>
    <property type="match status" value="1"/>
</dbReference>
<proteinExistence type="predicted"/>
<reference evidence="2 3" key="1">
    <citation type="submission" date="2018-11" db="EMBL/GenBank/DDBJ databases">
        <title>Chitinophaga lutea sp.nov., isolate from arsenic contaminated soil.</title>
        <authorList>
            <person name="Zong Y."/>
        </authorList>
    </citation>
    <scope>NUCLEOTIDE SEQUENCE [LARGE SCALE GENOMIC DNA]</scope>
    <source>
        <strain evidence="2 3">ZY74</strain>
    </source>
</reference>
<organism evidence="2 3">
    <name type="scientific">Chitinophaga lutea</name>
    <dbReference type="NCBI Taxonomy" id="2488634"/>
    <lineage>
        <taxon>Bacteria</taxon>
        <taxon>Pseudomonadati</taxon>
        <taxon>Bacteroidota</taxon>
        <taxon>Chitinophagia</taxon>
        <taxon>Chitinophagales</taxon>
        <taxon>Chitinophagaceae</taxon>
        <taxon>Chitinophaga</taxon>
    </lineage>
</organism>
<name>A0A3N4PW25_9BACT</name>
<keyword evidence="2" id="KW-0378">Hydrolase</keyword>
<dbReference type="GO" id="GO:0005829">
    <property type="term" value="C:cytosol"/>
    <property type="evidence" value="ECO:0007669"/>
    <property type="project" value="TreeGrafter"/>
</dbReference>